<name>A0AAV5W8E3_9BILA</name>
<evidence type="ECO:0000313" key="2">
    <source>
        <dbReference type="EMBL" id="GMT28091.1"/>
    </source>
</evidence>
<organism evidence="2 3">
    <name type="scientific">Pristionchus fissidentatus</name>
    <dbReference type="NCBI Taxonomy" id="1538716"/>
    <lineage>
        <taxon>Eukaryota</taxon>
        <taxon>Metazoa</taxon>
        <taxon>Ecdysozoa</taxon>
        <taxon>Nematoda</taxon>
        <taxon>Chromadorea</taxon>
        <taxon>Rhabditida</taxon>
        <taxon>Rhabditina</taxon>
        <taxon>Diplogasteromorpha</taxon>
        <taxon>Diplogasteroidea</taxon>
        <taxon>Neodiplogasteridae</taxon>
        <taxon>Pristionchus</taxon>
    </lineage>
</organism>
<feature type="compositionally biased region" description="Polar residues" evidence="1">
    <location>
        <begin position="88"/>
        <end position="98"/>
    </location>
</feature>
<dbReference type="AlphaFoldDB" id="A0AAV5W8E3"/>
<evidence type="ECO:0000313" key="3">
    <source>
        <dbReference type="Proteomes" id="UP001432322"/>
    </source>
</evidence>
<gene>
    <name evidence="2" type="ORF">PFISCL1PPCAC_19388</name>
</gene>
<keyword evidence="3" id="KW-1185">Reference proteome</keyword>
<dbReference type="EMBL" id="BTSY01000005">
    <property type="protein sequence ID" value="GMT28091.1"/>
    <property type="molecule type" value="Genomic_DNA"/>
</dbReference>
<comment type="caution">
    <text evidence="2">The sequence shown here is derived from an EMBL/GenBank/DDBJ whole genome shotgun (WGS) entry which is preliminary data.</text>
</comment>
<feature type="region of interest" description="Disordered" evidence="1">
    <location>
        <begin position="54"/>
        <end position="98"/>
    </location>
</feature>
<proteinExistence type="predicted"/>
<feature type="compositionally biased region" description="Basic and acidic residues" evidence="1">
    <location>
        <begin position="66"/>
        <end position="77"/>
    </location>
</feature>
<evidence type="ECO:0000256" key="1">
    <source>
        <dbReference type="SAM" id="MobiDB-lite"/>
    </source>
</evidence>
<sequence>MDYVVVSDCIIVCLEYSLEPDCQQCRNVCKEEQNLNSDKVSDVSIRVYGSHITHNRSMGGVSDAGRPIDTRRERESEGIESPLESFGCQPTSQMNGFD</sequence>
<accession>A0AAV5W8E3</accession>
<protein>
    <submittedName>
        <fullName evidence="2">Uncharacterized protein</fullName>
    </submittedName>
</protein>
<reference evidence="2" key="1">
    <citation type="submission" date="2023-10" db="EMBL/GenBank/DDBJ databases">
        <title>Genome assembly of Pristionchus species.</title>
        <authorList>
            <person name="Yoshida K."/>
            <person name="Sommer R.J."/>
        </authorList>
    </citation>
    <scope>NUCLEOTIDE SEQUENCE</scope>
    <source>
        <strain evidence="2">RS5133</strain>
    </source>
</reference>
<dbReference type="Proteomes" id="UP001432322">
    <property type="component" value="Unassembled WGS sequence"/>
</dbReference>